<evidence type="ECO:0000313" key="3">
    <source>
        <dbReference type="Proteomes" id="UP000230779"/>
    </source>
</evidence>
<dbReference type="InterPro" id="IPR039564">
    <property type="entry name" value="Peptidase_C39-like"/>
</dbReference>
<feature type="domain" description="Peptidase C39-like" evidence="1">
    <location>
        <begin position="137"/>
        <end position="274"/>
    </location>
</feature>
<protein>
    <recommendedName>
        <fullName evidence="1">Peptidase C39-like domain-containing protein</fullName>
    </recommendedName>
</protein>
<dbReference type="PROSITE" id="PS51257">
    <property type="entry name" value="PROKAR_LIPOPROTEIN"/>
    <property type="match status" value="1"/>
</dbReference>
<dbReference type="Proteomes" id="UP000230779">
    <property type="component" value="Unassembled WGS sequence"/>
</dbReference>
<proteinExistence type="predicted"/>
<dbReference type="Gene3D" id="3.90.70.10">
    <property type="entry name" value="Cysteine proteinases"/>
    <property type="match status" value="1"/>
</dbReference>
<name>A0A2M7RGI6_9BACT</name>
<comment type="caution">
    <text evidence="2">The sequence shown here is derived from an EMBL/GenBank/DDBJ whole genome shotgun (WGS) entry which is preliminary data.</text>
</comment>
<reference evidence="2 3" key="1">
    <citation type="submission" date="2017-09" db="EMBL/GenBank/DDBJ databases">
        <title>Depth-based differentiation of microbial function through sediment-hosted aquifers and enrichment of novel symbionts in the deep terrestrial subsurface.</title>
        <authorList>
            <person name="Probst A.J."/>
            <person name="Ladd B."/>
            <person name="Jarett J.K."/>
            <person name="Geller-Mcgrath D.E."/>
            <person name="Sieber C.M."/>
            <person name="Emerson J.B."/>
            <person name="Anantharaman K."/>
            <person name="Thomas B.C."/>
            <person name="Malmstrom R."/>
            <person name="Stieglmeier M."/>
            <person name="Klingl A."/>
            <person name="Woyke T."/>
            <person name="Ryan C.M."/>
            <person name="Banfield J.F."/>
        </authorList>
    </citation>
    <scope>NUCLEOTIDE SEQUENCE [LARGE SCALE GENOMIC DNA]</scope>
    <source>
        <strain evidence="2">CG_4_10_14_0_8_um_filter_42_10</strain>
    </source>
</reference>
<accession>A0A2M7RGI6</accession>
<gene>
    <name evidence="2" type="ORF">COY66_06155</name>
</gene>
<dbReference type="Pfam" id="PF13529">
    <property type="entry name" value="Peptidase_C39_2"/>
    <property type="match status" value="1"/>
</dbReference>
<dbReference type="EMBL" id="PFMD01000071">
    <property type="protein sequence ID" value="PIY95682.1"/>
    <property type="molecule type" value="Genomic_DNA"/>
</dbReference>
<dbReference type="AlphaFoldDB" id="A0A2M7RGI6"/>
<organism evidence="2 3">
    <name type="scientific">Candidatus Kerfeldbacteria bacterium CG_4_10_14_0_8_um_filter_42_10</name>
    <dbReference type="NCBI Taxonomy" id="2014248"/>
    <lineage>
        <taxon>Bacteria</taxon>
        <taxon>Candidatus Kerfeldiibacteriota</taxon>
    </lineage>
</organism>
<evidence type="ECO:0000313" key="2">
    <source>
        <dbReference type="EMBL" id="PIY95682.1"/>
    </source>
</evidence>
<sequence length="298" mass="33641">MWQKSTIIAMAVLVIALAAGFYGCGKQESPVGNQEGTTVQPGENPDYQAIAEALISGTMPQEEYNQLALWDEETRYTLRGYVLRIISEEGVEARSDVYYIVGGNGEVTSAEEINEIGRQQAEKEGLTRNLDWVLYVEVPFYSQNDPNWSSNHLGYSSYWTIGNSGCHLCCVSMLYAKWGYCPPNQCPSMYPPGLNNWAYAGCAHYAFQNGTAFIRLPQAIQYGACRPWGWITNNQIWGHLQAGHPVIAHTWQYDDNHYVVIFAHDGSRYWVKDPVKNAANQNQWLGDVLDRRVYGYLP</sequence>
<evidence type="ECO:0000259" key="1">
    <source>
        <dbReference type="Pfam" id="PF13529"/>
    </source>
</evidence>